<sequence>MKNVSIAIDIGASNGRIIAGYLENNRLLLEEISRFDSLPVKMNDRLYINILSIWKNIVKGLKKLKLNNYNIESIGIDTWAVDYGHFDKNGNLLQNPYHYRDGRGIGKLKKIEDNLGVSLKYIYKRTGIQFMDINSIYQYYDDYMNSEFLNISTNILFLPDILIYALTGKMFNEYTNATTSQMLNINSQSWDLELLNKLHLPNKFVEIIKPGSIVGKIKPKLAKEIGLTDTKVISVASHDTASAILGTPLNGNTSAYLSCGTWSLLGAEIDKPIINEKSFKYNFTNEGGAYDTIRFLKNITGLWIIQELYRKWNPLFGLGYLEISNLARESVIDIAIDTDDDRFKKPIDMEEAIISYCNEKYGENLKEKKDIVRVAYNGIVNKYKKAIGELEELLGYKIEVLNMIGGGIRDELLCELTSKHINKKLIAGPIEASVIGNLIVQLISLYKIDNIDIAREIIRNSISVKVYKNGEILNERTRN</sequence>
<evidence type="ECO:0000313" key="1">
    <source>
        <dbReference type="EMBL" id="QQK09011.1"/>
    </source>
</evidence>
<gene>
    <name evidence="1" type="ORF">JFY71_05595</name>
</gene>
<reference evidence="1 2" key="1">
    <citation type="journal article" date="2022" name="Int. J. Syst. Evol. Microbiol.">
        <title>Miniphocaeibacter halophilus sp. nov., an ammonium-tolerant acetate-producing bacterium isolated from a biogas system.</title>
        <authorList>
            <person name="Schnurer A."/>
            <person name="Singh A."/>
            <person name="Bi S."/>
            <person name="Qiao W."/>
            <person name="Westerholm M."/>
        </authorList>
    </citation>
    <scope>NUCLEOTIDE SEQUENCE [LARGE SCALE GENOMIC DNA]</scope>
    <source>
        <strain evidence="1 2">AMB_01</strain>
    </source>
</reference>
<accession>A0AC61N3W5</accession>
<organism evidence="1 2">
    <name type="scientific">Miniphocaeibacter halophilus</name>
    <dbReference type="NCBI Taxonomy" id="2931922"/>
    <lineage>
        <taxon>Bacteria</taxon>
        <taxon>Bacillati</taxon>
        <taxon>Bacillota</taxon>
        <taxon>Tissierellia</taxon>
        <taxon>Tissierellales</taxon>
        <taxon>Peptoniphilaceae</taxon>
        <taxon>Miniphocaeibacter</taxon>
    </lineage>
</organism>
<keyword evidence="2" id="KW-1185">Reference proteome</keyword>
<dbReference type="EMBL" id="CP066744">
    <property type="protein sequence ID" value="QQK09011.1"/>
    <property type="molecule type" value="Genomic_DNA"/>
</dbReference>
<dbReference type="Proteomes" id="UP000595814">
    <property type="component" value="Chromosome"/>
</dbReference>
<protein>
    <submittedName>
        <fullName evidence="1">Rhamnulokinase</fullName>
    </submittedName>
</protein>
<proteinExistence type="predicted"/>
<name>A0AC61N3W5_9FIRM</name>
<evidence type="ECO:0000313" key="2">
    <source>
        <dbReference type="Proteomes" id="UP000595814"/>
    </source>
</evidence>